<reference evidence="1 2" key="1">
    <citation type="submission" date="2023-01" db="EMBL/GenBank/DDBJ databases">
        <title>Analysis of 21 Apiospora genomes using comparative genomics revels a genus with tremendous synthesis potential of carbohydrate active enzymes and secondary metabolites.</title>
        <authorList>
            <person name="Sorensen T."/>
        </authorList>
    </citation>
    <scope>NUCLEOTIDE SEQUENCE [LARGE SCALE GENOMIC DNA]</scope>
    <source>
        <strain evidence="1 2">CBS 117206</strain>
    </source>
</reference>
<dbReference type="AlphaFoldDB" id="A0AAW0RA12"/>
<keyword evidence="2" id="KW-1185">Reference proteome</keyword>
<proteinExistence type="predicted"/>
<accession>A0AAW0RA12</accession>
<evidence type="ECO:0000313" key="2">
    <source>
        <dbReference type="Proteomes" id="UP001392437"/>
    </source>
</evidence>
<name>A0AAW0RA12_9PEZI</name>
<dbReference type="EMBL" id="JAQQWP010000002">
    <property type="protein sequence ID" value="KAK8130588.1"/>
    <property type="molecule type" value="Genomic_DNA"/>
</dbReference>
<evidence type="ECO:0008006" key="3">
    <source>
        <dbReference type="Google" id="ProtNLM"/>
    </source>
</evidence>
<organism evidence="1 2">
    <name type="scientific">Apiospora kogelbergensis</name>
    <dbReference type="NCBI Taxonomy" id="1337665"/>
    <lineage>
        <taxon>Eukaryota</taxon>
        <taxon>Fungi</taxon>
        <taxon>Dikarya</taxon>
        <taxon>Ascomycota</taxon>
        <taxon>Pezizomycotina</taxon>
        <taxon>Sordariomycetes</taxon>
        <taxon>Xylariomycetidae</taxon>
        <taxon>Amphisphaeriales</taxon>
        <taxon>Apiosporaceae</taxon>
        <taxon>Apiospora</taxon>
    </lineage>
</organism>
<gene>
    <name evidence="1" type="ORF">PG999_002968</name>
</gene>
<comment type="caution">
    <text evidence="1">The sequence shown here is derived from an EMBL/GenBank/DDBJ whole genome shotgun (WGS) entry which is preliminary data.</text>
</comment>
<evidence type="ECO:0000313" key="1">
    <source>
        <dbReference type="EMBL" id="KAK8130588.1"/>
    </source>
</evidence>
<dbReference type="Proteomes" id="UP001392437">
    <property type="component" value="Unassembled WGS sequence"/>
</dbReference>
<sequence length="382" mass="44344">MFSFLKAIQALHARRTRRSAERNRPTPIAMQQSNSLFLNQPLDVLLTISDHLPPEIAAALSLTCKVALAVFKPKNTDANQRAIRHAFEKNVSKRCFYCFTCGKYHRYSKSWVFNSYAAHGVPIPPCQTPRDHVHMIGIWHFAFHHFQLIMNEHIFGEGCGLLQPEFEPNLYYGKVVWRYQPTLAILGGQCFLSVRYWADLDDTPRENASSLFRCPDWNMFCYHFNNNRINVPIGELPIGVYPRRLPELHILYSKWFVNGFKPELEINNYSSQGHCPVCLTDYTFELSRRPLPGPAGREKFRLDIVTYHQLGACRTPDDWKWRAFISKGPESPPGLVTRQQYIDSEHRPGAVKERWDLGHALSHEENHETLKYPTWYSNSHLT</sequence>
<protein>
    <recommendedName>
        <fullName evidence="3">F-box domain-containing protein</fullName>
    </recommendedName>
</protein>